<accession>A0A1Q2HQS7</accession>
<dbReference type="InterPro" id="IPR017437">
    <property type="entry name" value="ATP-NAD_kinase_PpnK-typ_C"/>
</dbReference>
<keyword evidence="6" id="KW-0963">Cytoplasm</keyword>
<feature type="binding site" evidence="6">
    <location>
        <begin position="62"/>
        <end position="63"/>
    </location>
    <ligand>
        <name>NAD(+)</name>
        <dbReference type="ChEBI" id="CHEBI:57540"/>
    </ligand>
</feature>
<dbReference type="STRING" id="1940790.L21SP3_01626"/>
<dbReference type="PANTHER" id="PTHR20275:SF0">
    <property type="entry name" value="NAD KINASE"/>
    <property type="match status" value="1"/>
</dbReference>
<dbReference type="SUPFAM" id="SSF111331">
    <property type="entry name" value="NAD kinase/diacylglycerol kinase-like"/>
    <property type="match status" value="1"/>
</dbReference>
<dbReference type="AlphaFoldDB" id="A0A1Q2HQS7"/>
<dbReference type="GO" id="GO:0051287">
    <property type="term" value="F:NAD binding"/>
    <property type="evidence" value="ECO:0007669"/>
    <property type="project" value="UniProtKB-ARBA"/>
</dbReference>
<evidence type="ECO:0000256" key="3">
    <source>
        <dbReference type="ARBA" id="ARBA00022857"/>
    </source>
</evidence>
<dbReference type="Pfam" id="PF01513">
    <property type="entry name" value="NAD_kinase"/>
    <property type="match status" value="1"/>
</dbReference>
<dbReference type="HAMAP" id="MF_00361">
    <property type="entry name" value="NAD_kinase"/>
    <property type="match status" value="1"/>
</dbReference>
<evidence type="ECO:0000256" key="2">
    <source>
        <dbReference type="ARBA" id="ARBA00022777"/>
    </source>
</evidence>
<dbReference type="Gene3D" id="2.60.200.30">
    <property type="entry name" value="Probable inorganic polyphosphate/atp-NAD kinase, domain 2"/>
    <property type="match status" value="1"/>
</dbReference>
<protein>
    <recommendedName>
        <fullName evidence="6">NAD kinase</fullName>
        <ecNumber evidence="6">2.7.1.23</ecNumber>
    </recommendedName>
    <alternativeName>
        <fullName evidence="6">ATP-dependent NAD kinase</fullName>
    </alternativeName>
</protein>
<keyword evidence="4 6" id="KW-0520">NAD</keyword>
<evidence type="ECO:0000256" key="4">
    <source>
        <dbReference type="ARBA" id="ARBA00023027"/>
    </source>
</evidence>
<proteinExistence type="inferred from homology"/>
<comment type="similarity">
    <text evidence="6">Belongs to the NAD kinase family.</text>
</comment>
<reference evidence="8" key="1">
    <citation type="submission" date="2017-02" db="EMBL/GenBank/DDBJ databases">
        <title>Comparative genomics and description of representatives of a novel lineage of planctomycetes thriving in anoxic sediments.</title>
        <authorList>
            <person name="Spring S."/>
            <person name="Bunk B."/>
            <person name="Sproer C."/>
            <person name="Klenk H.-P."/>
        </authorList>
    </citation>
    <scope>NUCLEOTIDE SEQUENCE [LARGE SCALE GENOMIC DNA]</scope>
    <source>
        <strain evidence="8">L21-RPul-D3</strain>
    </source>
</reference>
<feature type="binding site" evidence="6">
    <location>
        <position position="236"/>
    </location>
    <ligand>
        <name>NAD(+)</name>
        <dbReference type="ChEBI" id="CHEBI:57540"/>
    </ligand>
</feature>
<comment type="catalytic activity">
    <reaction evidence="5 6">
        <text>NAD(+) + ATP = ADP + NADP(+) + H(+)</text>
        <dbReference type="Rhea" id="RHEA:18629"/>
        <dbReference type="ChEBI" id="CHEBI:15378"/>
        <dbReference type="ChEBI" id="CHEBI:30616"/>
        <dbReference type="ChEBI" id="CHEBI:57540"/>
        <dbReference type="ChEBI" id="CHEBI:58349"/>
        <dbReference type="ChEBI" id="CHEBI:456216"/>
        <dbReference type="EC" id="2.7.1.23"/>
    </reaction>
</comment>
<feature type="active site" description="Proton acceptor" evidence="6">
    <location>
        <position position="62"/>
    </location>
</feature>
<dbReference type="InterPro" id="IPR016064">
    <property type="entry name" value="NAD/diacylglycerol_kinase_sf"/>
</dbReference>
<keyword evidence="6" id="KW-0547">Nucleotide-binding</keyword>
<dbReference type="GO" id="GO:0003951">
    <property type="term" value="F:NAD+ kinase activity"/>
    <property type="evidence" value="ECO:0007669"/>
    <property type="project" value="UniProtKB-UniRule"/>
</dbReference>
<feature type="binding site" evidence="6">
    <location>
        <begin position="136"/>
        <end position="137"/>
    </location>
    <ligand>
        <name>NAD(+)</name>
        <dbReference type="ChEBI" id="CHEBI:57540"/>
    </ligand>
</feature>
<comment type="subcellular location">
    <subcellularLocation>
        <location evidence="6">Cytoplasm</location>
    </subcellularLocation>
</comment>
<comment type="caution">
    <text evidence="6">Lacks conserved residue(s) required for the propagation of feature annotation.</text>
</comment>
<evidence type="ECO:0000313" key="7">
    <source>
        <dbReference type="EMBL" id="AQQ09807.1"/>
    </source>
</evidence>
<sequence>MKVLLMKLIYFADIKRKESAEAVEVFRKFAEGKAEILENCFGRKNCADFAGIADIAVVIGGDGSILHAAHSLLGAGIPAAGINMGRLGFLAEFSLEHLEKHFDQIFKGRFAVEKKQLINCETVKKDGTVETACALNDIAINSGRPFNTIEMEIEVNSSPVTSCVGDGIVVCTPTGSTAYNLSAGGPIISNDVEAVCITPLNPHSLSFRPVVVDSRKVIHIYPLSVNEGSSVNADGQNIAELNDVESIKIEKSPQNFEIISNPDKTEWDVLAYKLKWAQKPHYKEKG</sequence>
<dbReference type="GO" id="GO:0006741">
    <property type="term" value="P:NADP+ biosynthetic process"/>
    <property type="evidence" value="ECO:0007669"/>
    <property type="project" value="UniProtKB-UniRule"/>
</dbReference>
<feature type="binding site" evidence="6">
    <location>
        <begin position="177"/>
        <end position="182"/>
    </location>
    <ligand>
        <name>NAD(+)</name>
        <dbReference type="ChEBI" id="CHEBI:57540"/>
    </ligand>
</feature>
<keyword evidence="6" id="KW-0067">ATP-binding</keyword>
<dbReference type="Proteomes" id="UP000188273">
    <property type="component" value="Chromosome"/>
</dbReference>
<keyword evidence="8" id="KW-1185">Reference proteome</keyword>
<dbReference type="EC" id="2.7.1.23" evidence="6"/>
<keyword evidence="1 6" id="KW-0808">Transferase</keyword>
<dbReference type="GO" id="GO:0019674">
    <property type="term" value="P:NAD+ metabolic process"/>
    <property type="evidence" value="ECO:0007669"/>
    <property type="project" value="InterPro"/>
</dbReference>
<evidence type="ECO:0000256" key="5">
    <source>
        <dbReference type="ARBA" id="ARBA00047925"/>
    </source>
</evidence>
<gene>
    <name evidence="7" type="primary">ppnK</name>
    <name evidence="6" type="synonym">nadK</name>
    <name evidence="7" type="ORF">L21SP3_01626</name>
</gene>
<comment type="cofactor">
    <cofactor evidence="6">
        <name>a divalent metal cation</name>
        <dbReference type="ChEBI" id="CHEBI:60240"/>
    </cofactor>
</comment>
<dbReference type="GO" id="GO:0005524">
    <property type="term" value="F:ATP binding"/>
    <property type="evidence" value="ECO:0007669"/>
    <property type="project" value="UniProtKB-KW"/>
</dbReference>
<dbReference type="PANTHER" id="PTHR20275">
    <property type="entry name" value="NAD KINASE"/>
    <property type="match status" value="1"/>
</dbReference>
<keyword evidence="2 6" id="KW-0418">Kinase</keyword>
<dbReference type="KEGG" id="pbu:L21SP3_01626"/>
<dbReference type="GO" id="GO:0005737">
    <property type="term" value="C:cytoplasm"/>
    <property type="evidence" value="ECO:0007669"/>
    <property type="project" value="UniProtKB-SubCell"/>
</dbReference>
<dbReference type="EMBL" id="CP019633">
    <property type="protein sequence ID" value="AQQ09807.1"/>
    <property type="molecule type" value="Genomic_DNA"/>
</dbReference>
<evidence type="ECO:0000256" key="6">
    <source>
        <dbReference type="HAMAP-Rule" id="MF_00361"/>
    </source>
</evidence>
<dbReference type="Pfam" id="PF20143">
    <property type="entry name" value="NAD_kinase_C"/>
    <property type="match status" value="1"/>
</dbReference>
<feature type="binding site" evidence="6">
    <location>
        <position position="166"/>
    </location>
    <ligand>
        <name>NAD(+)</name>
        <dbReference type="ChEBI" id="CHEBI:57540"/>
    </ligand>
</feature>
<keyword evidence="3 6" id="KW-0521">NADP</keyword>
<dbReference type="InterPro" id="IPR002504">
    <property type="entry name" value="NADK"/>
</dbReference>
<comment type="function">
    <text evidence="6">Involved in the regulation of the intracellular balance of NAD and NADP, and is a key enzyme in the biosynthesis of NADP. Catalyzes specifically the phosphorylation on 2'-hydroxyl of the adenosine moiety of NAD to yield NADP.</text>
</comment>
<dbReference type="InterPro" id="IPR017438">
    <property type="entry name" value="ATP-NAD_kinase_N"/>
</dbReference>
<evidence type="ECO:0000313" key="8">
    <source>
        <dbReference type="Proteomes" id="UP000188273"/>
    </source>
</evidence>
<evidence type="ECO:0000256" key="1">
    <source>
        <dbReference type="ARBA" id="ARBA00022679"/>
    </source>
</evidence>
<organism evidence="7 8">
    <name type="scientific">Sedimentisphaera cyanobacteriorum</name>
    <dbReference type="NCBI Taxonomy" id="1940790"/>
    <lineage>
        <taxon>Bacteria</taxon>
        <taxon>Pseudomonadati</taxon>
        <taxon>Planctomycetota</taxon>
        <taxon>Phycisphaerae</taxon>
        <taxon>Sedimentisphaerales</taxon>
        <taxon>Sedimentisphaeraceae</taxon>
        <taxon>Sedimentisphaera</taxon>
    </lineage>
</organism>
<feature type="binding site" evidence="6">
    <location>
        <position position="67"/>
    </location>
    <ligand>
        <name>NAD(+)</name>
        <dbReference type="ChEBI" id="CHEBI:57540"/>
    </ligand>
</feature>
<dbReference type="Gene3D" id="3.40.50.10330">
    <property type="entry name" value="Probable inorganic polyphosphate/atp-NAD kinase, domain 1"/>
    <property type="match status" value="1"/>
</dbReference>
<name>A0A1Q2HQS7_9BACT</name>
<dbReference type="GO" id="GO:0046872">
    <property type="term" value="F:metal ion binding"/>
    <property type="evidence" value="ECO:0007669"/>
    <property type="project" value="UniProtKB-UniRule"/>
</dbReference>